<evidence type="ECO:0000256" key="3">
    <source>
        <dbReference type="ARBA" id="ARBA00022714"/>
    </source>
</evidence>
<dbReference type="SUPFAM" id="SSF52343">
    <property type="entry name" value="Ferredoxin reductase-like, C-terminal NADP-linked domain"/>
    <property type="match status" value="1"/>
</dbReference>
<dbReference type="GO" id="GO:0016491">
    <property type="term" value="F:oxidoreductase activity"/>
    <property type="evidence" value="ECO:0007669"/>
    <property type="project" value="UniProtKB-KW"/>
</dbReference>
<evidence type="ECO:0000256" key="1">
    <source>
        <dbReference type="ARBA" id="ARBA00001974"/>
    </source>
</evidence>
<evidence type="ECO:0000256" key="2">
    <source>
        <dbReference type="ARBA" id="ARBA00022630"/>
    </source>
</evidence>
<protein>
    <recommendedName>
        <fullName evidence="11">Oxidoreductase FAD/NAD(P)-binding domain-containing protein</fullName>
    </recommendedName>
</protein>
<dbReference type="AlphaFoldDB" id="A0A6F8YYU8"/>
<evidence type="ECO:0000256" key="4">
    <source>
        <dbReference type="ARBA" id="ARBA00022723"/>
    </source>
</evidence>
<accession>A0A6F8YYU8</accession>
<evidence type="ECO:0000313" key="9">
    <source>
        <dbReference type="EMBL" id="BCB91259.1"/>
    </source>
</evidence>
<evidence type="ECO:0000313" key="10">
    <source>
        <dbReference type="Proteomes" id="UP000503011"/>
    </source>
</evidence>
<dbReference type="PANTHER" id="PTHR47354:SF6">
    <property type="entry name" value="NADH OXIDOREDUCTASE HCR"/>
    <property type="match status" value="1"/>
</dbReference>
<dbReference type="GO" id="GO:0051537">
    <property type="term" value="F:2 iron, 2 sulfur cluster binding"/>
    <property type="evidence" value="ECO:0007669"/>
    <property type="project" value="UniProtKB-KW"/>
</dbReference>
<comment type="cofactor">
    <cofactor evidence="1">
        <name>FAD</name>
        <dbReference type="ChEBI" id="CHEBI:57692"/>
    </cofactor>
</comment>
<dbReference type="InterPro" id="IPR039261">
    <property type="entry name" value="FNR_nucleotide-bd"/>
</dbReference>
<evidence type="ECO:0008006" key="11">
    <source>
        <dbReference type="Google" id="ProtNLM"/>
    </source>
</evidence>
<keyword evidence="6" id="KW-0560">Oxidoreductase</keyword>
<dbReference type="GO" id="GO:0046872">
    <property type="term" value="F:metal ion binding"/>
    <property type="evidence" value="ECO:0007669"/>
    <property type="project" value="UniProtKB-KW"/>
</dbReference>
<gene>
    <name evidence="9" type="ORF">Psuf_085720</name>
</gene>
<dbReference type="InterPro" id="IPR050415">
    <property type="entry name" value="MRET"/>
</dbReference>
<keyword evidence="2" id="KW-0285">Flavoprotein</keyword>
<dbReference type="PANTHER" id="PTHR47354">
    <property type="entry name" value="NADH OXIDOREDUCTASE HCR"/>
    <property type="match status" value="1"/>
</dbReference>
<dbReference type="Proteomes" id="UP000503011">
    <property type="component" value="Chromosome"/>
</dbReference>
<keyword evidence="8" id="KW-0411">Iron-sulfur</keyword>
<keyword evidence="10" id="KW-1185">Reference proteome</keyword>
<reference evidence="9 10" key="1">
    <citation type="submission" date="2020-03" db="EMBL/GenBank/DDBJ databases">
        <title>Whole genome shotgun sequence of Phytohabitans suffuscus NBRC 105367.</title>
        <authorList>
            <person name="Komaki H."/>
            <person name="Tamura T."/>
        </authorList>
    </citation>
    <scope>NUCLEOTIDE SEQUENCE [LARGE SCALE GENOMIC DNA]</scope>
    <source>
        <strain evidence="9 10">NBRC 105367</strain>
    </source>
</reference>
<proteinExistence type="predicted"/>
<evidence type="ECO:0000256" key="7">
    <source>
        <dbReference type="ARBA" id="ARBA00023004"/>
    </source>
</evidence>
<evidence type="ECO:0000256" key="6">
    <source>
        <dbReference type="ARBA" id="ARBA00023002"/>
    </source>
</evidence>
<keyword evidence="4" id="KW-0479">Metal-binding</keyword>
<evidence type="ECO:0000256" key="5">
    <source>
        <dbReference type="ARBA" id="ARBA00022827"/>
    </source>
</evidence>
<dbReference type="KEGG" id="psuu:Psuf_085720"/>
<dbReference type="EMBL" id="AP022871">
    <property type="protein sequence ID" value="BCB91259.1"/>
    <property type="molecule type" value="Genomic_DNA"/>
</dbReference>
<keyword evidence="5" id="KW-0274">FAD</keyword>
<sequence length="85" mass="9079">MLLPELQALARARGAHLHVLTGRTGEGDPPNHPFAPANLAAAIPDIAQRDVYVCGPRAMTDAVVHSLRALGVPRRQVHAEKFSLA</sequence>
<organism evidence="9 10">
    <name type="scientific">Phytohabitans suffuscus</name>
    <dbReference type="NCBI Taxonomy" id="624315"/>
    <lineage>
        <taxon>Bacteria</taxon>
        <taxon>Bacillati</taxon>
        <taxon>Actinomycetota</taxon>
        <taxon>Actinomycetes</taxon>
        <taxon>Micromonosporales</taxon>
        <taxon>Micromonosporaceae</taxon>
    </lineage>
</organism>
<dbReference type="Gene3D" id="3.40.50.80">
    <property type="entry name" value="Nucleotide-binding domain of ferredoxin-NADP reductase (FNR) module"/>
    <property type="match status" value="1"/>
</dbReference>
<keyword evidence="3" id="KW-0001">2Fe-2S</keyword>
<evidence type="ECO:0000256" key="8">
    <source>
        <dbReference type="ARBA" id="ARBA00023014"/>
    </source>
</evidence>
<keyword evidence="7" id="KW-0408">Iron</keyword>
<name>A0A6F8YYU8_9ACTN</name>
<reference evidence="9 10" key="2">
    <citation type="submission" date="2020-03" db="EMBL/GenBank/DDBJ databases">
        <authorList>
            <person name="Ichikawa N."/>
            <person name="Kimura A."/>
            <person name="Kitahashi Y."/>
            <person name="Uohara A."/>
        </authorList>
    </citation>
    <scope>NUCLEOTIDE SEQUENCE [LARGE SCALE GENOMIC DNA]</scope>
    <source>
        <strain evidence="9 10">NBRC 105367</strain>
    </source>
</reference>